<dbReference type="EMBL" id="LWDD02000102">
    <property type="protein sequence ID" value="KAE8263944.1"/>
    <property type="molecule type" value="Genomic_DNA"/>
</dbReference>
<reference evidence="3" key="1">
    <citation type="submission" date="2016-04" db="EMBL/GenBank/DDBJ databases">
        <authorList>
            <person name="Nguyen H.D."/>
            <person name="Kesanakurti P."/>
            <person name="Cullis J."/>
            <person name="Levesque C.A."/>
            <person name="Hambleton S."/>
        </authorList>
    </citation>
    <scope>NUCLEOTIDE SEQUENCE</scope>
    <source>
        <strain evidence="3">DAOMC 238032</strain>
    </source>
</reference>
<name>A0A177TJW8_9BASI</name>
<keyword evidence="1" id="KW-0732">Signal</keyword>
<feature type="chain" id="PRO_5044550118" evidence="1">
    <location>
        <begin position="23"/>
        <end position="217"/>
    </location>
</feature>
<dbReference type="Proteomes" id="UP000077671">
    <property type="component" value="Unassembled WGS sequence"/>
</dbReference>
<reference evidence="3" key="2">
    <citation type="journal article" date="2019" name="IMA Fungus">
        <title>Genome sequencing and comparison of five Tilletia species to identify candidate genes for the detection of regulated species infecting wheat.</title>
        <authorList>
            <person name="Nguyen H.D.T."/>
            <person name="Sultana T."/>
            <person name="Kesanakurti P."/>
            <person name="Hambleton S."/>
        </authorList>
    </citation>
    <scope>NUCLEOTIDE SEQUENCE</scope>
    <source>
        <strain evidence="3">DAOMC 238032</strain>
    </source>
</reference>
<keyword evidence="5" id="KW-1185">Reference proteome</keyword>
<evidence type="ECO:0000256" key="1">
    <source>
        <dbReference type="SAM" id="SignalP"/>
    </source>
</evidence>
<evidence type="ECO:0000313" key="2">
    <source>
        <dbReference type="EMBL" id="CAD6924885.1"/>
    </source>
</evidence>
<evidence type="ECO:0000313" key="4">
    <source>
        <dbReference type="Proteomes" id="UP000077671"/>
    </source>
</evidence>
<dbReference type="Proteomes" id="UP000836402">
    <property type="component" value="Unassembled WGS sequence"/>
</dbReference>
<gene>
    <name evidence="3" type="ORF">A4X03_0g1313</name>
    <name evidence="2" type="ORF">JKIAZH3_G3388</name>
</gene>
<comment type="caution">
    <text evidence="3">The sequence shown here is derived from an EMBL/GenBank/DDBJ whole genome shotgun (WGS) entry which is preliminary data.</text>
</comment>
<evidence type="ECO:0000313" key="3">
    <source>
        <dbReference type="EMBL" id="KAE8263944.1"/>
    </source>
</evidence>
<protein>
    <submittedName>
        <fullName evidence="3">Uncharacterized protein</fullName>
    </submittedName>
</protein>
<sequence>MQLKNVFFSVLALGTVCSAAIAHPNHVSLSRKAVDSKSALVDPVVNLHLTLTVPIKEIVGTVEATLATVGSAVDLTESAVHQLSDSLKPYIDDITDAVESTAEYLVSALQKGTLILTDDLKAAAQAVGDALALVLKKLEMTGELVMKTLKEEVYGLAQAGMFLFGQLEHLVEGLAKAIQGTVEELVVRANKVGADVDGLLFAIGKSLGQILHDLLFG</sequence>
<proteinExistence type="predicted"/>
<feature type="signal peptide" evidence="1">
    <location>
        <begin position="1"/>
        <end position="22"/>
    </location>
</feature>
<organism evidence="3 4">
    <name type="scientific">Tilletia caries</name>
    <name type="common">wheat bunt fungus</name>
    <dbReference type="NCBI Taxonomy" id="13290"/>
    <lineage>
        <taxon>Eukaryota</taxon>
        <taxon>Fungi</taxon>
        <taxon>Dikarya</taxon>
        <taxon>Basidiomycota</taxon>
        <taxon>Ustilaginomycotina</taxon>
        <taxon>Exobasidiomycetes</taxon>
        <taxon>Tilletiales</taxon>
        <taxon>Tilletiaceae</taxon>
        <taxon>Tilletia</taxon>
    </lineage>
</organism>
<evidence type="ECO:0000313" key="5">
    <source>
        <dbReference type="Proteomes" id="UP000836402"/>
    </source>
</evidence>
<dbReference type="EMBL" id="CAJHJG010002954">
    <property type="protein sequence ID" value="CAD6924885.1"/>
    <property type="molecule type" value="Genomic_DNA"/>
</dbReference>
<dbReference type="AlphaFoldDB" id="A0A177TJW8"/>
<accession>A0A177TJW8</accession>
<reference evidence="2" key="3">
    <citation type="submission" date="2020-10" db="EMBL/GenBank/DDBJ databases">
        <authorList>
            <person name="Sedaghatjoo S."/>
        </authorList>
    </citation>
    <scope>NUCLEOTIDE SEQUENCE</scope>
    <source>
        <strain evidence="2">AZH3</strain>
    </source>
</reference>